<feature type="region of interest" description="Disordered" evidence="1">
    <location>
        <begin position="181"/>
        <end position="203"/>
    </location>
</feature>
<evidence type="ECO:0000313" key="3">
    <source>
        <dbReference type="Proteomes" id="UP000585614"/>
    </source>
</evidence>
<feature type="compositionally biased region" description="Basic and acidic residues" evidence="1">
    <location>
        <begin position="181"/>
        <end position="193"/>
    </location>
</feature>
<reference evidence="2 3" key="1">
    <citation type="journal article" date="2020" name="Nature">
        <title>Six reference-quality genomes reveal evolution of bat adaptations.</title>
        <authorList>
            <person name="Jebb D."/>
            <person name="Huang Z."/>
            <person name="Pippel M."/>
            <person name="Hughes G.M."/>
            <person name="Lavrichenko K."/>
            <person name="Devanna P."/>
            <person name="Winkler S."/>
            <person name="Jermiin L.S."/>
            <person name="Skirmuntt E.C."/>
            <person name="Katzourakis A."/>
            <person name="Burkitt-Gray L."/>
            <person name="Ray D.A."/>
            <person name="Sullivan K.A.M."/>
            <person name="Roscito J.G."/>
            <person name="Kirilenko B.M."/>
            <person name="Davalos L.M."/>
            <person name="Corthals A.P."/>
            <person name="Power M.L."/>
            <person name="Jones G."/>
            <person name="Ransome R.D."/>
            <person name="Dechmann D.K.N."/>
            <person name="Locatelli A.G."/>
            <person name="Puechmaille S.J."/>
            <person name="Fedrigo O."/>
            <person name="Jarvis E.D."/>
            <person name="Hiller M."/>
            <person name="Vernes S.C."/>
            <person name="Myers E.W."/>
            <person name="Teeling E.C."/>
        </authorList>
    </citation>
    <scope>NUCLEOTIDE SEQUENCE [LARGE SCALE GENOMIC DNA]</scope>
    <source>
        <strain evidence="2">MRhiFer1</strain>
        <tissue evidence="2">Lung</tissue>
    </source>
</reference>
<dbReference type="Proteomes" id="UP000585614">
    <property type="component" value="Unassembled WGS sequence"/>
</dbReference>
<gene>
    <name evidence="2" type="ORF">mRhiFer1_010104</name>
</gene>
<feature type="compositionally biased region" description="Basic residues" evidence="1">
    <location>
        <begin position="89"/>
        <end position="108"/>
    </location>
</feature>
<protein>
    <submittedName>
        <fullName evidence="2">Uncharacterized protein</fullName>
    </submittedName>
</protein>
<feature type="region of interest" description="Disordered" evidence="1">
    <location>
        <begin position="77"/>
        <end position="148"/>
    </location>
</feature>
<dbReference type="AlphaFoldDB" id="A0A7J7XQD8"/>
<proteinExistence type="predicted"/>
<organism evidence="2 3">
    <name type="scientific">Rhinolophus ferrumequinum</name>
    <name type="common">Greater horseshoe bat</name>
    <dbReference type="NCBI Taxonomy" id="59479"/>
    <lineage>
        <taxon>Eukaryota</taxon>
        <taxon>Metazoa</taxon>
        <taxon>Chordata</taxon>
        <taxon>Craniata</taxon>
        <taxon>Vertebrata</taxon>
        <taxon>Euteleostomi</taxon>
        <taxon>Mammalia</taxon>
        <taxon>Eutheria</taxon>
        <taxon>Laurasiatheria</taxon>
        <taxon>Chiroptera</taxon>
        <taxon>Yinpterochiroptera</taxon>
        <taxon>Rhinolophoidea</taxon>
        <taxon>Rhinolophidae</taxon>
        <taxon>Rhinolophinae</taxon>
        <taxon>Rhinolophus</taxon>
    </lineage>
</organism>
<accession>A0A7J7XQD8</accession>
<comment type="caution">
    <text evidence="2">The sequence shown here is derived from an EMBL/GenBank/DDBJ whole genome shotgun (WGS) entry which is preliminary data.</text>
</comment>
<evidence type="ECO:0000313" key="2">
    <source>
        <dbReference type="EMBL" id="KAF6351586.1"/>
    </source>
</evidence>
<dbReference type="EMBL" id="JACAGC010000008">
    <property type="protein sequence ID" value="KAF6351586.1"/>
    <property type="molecule type" value="Genomic_DNA"/>
</dbReference>
<name>A0A7J7XQD8_RHIFE</name>
<feature type="region of interest" description="Disordered" evidence="1">
    <location>
        <begin position="1"/>
        <end position="23"/>
    </location>
</feature>
<sequence length="203" mass="21667">MESAEGVAAKPGDNRSGDTPPKWGTDALELGGRHMLGLGAAASCTLPPRPGRAHLGATCLHPHSALAVSRVCCTGAPRPWRAKEDGERRRRPARRGAGRPRLLLRRRSAGGVGTASWAAGRGGRGRGQVHFPARPSSSDHPATLCSDFQLPPPPRPCLTQPALPFRTLPFTLTTCHGRGASQEESRWHSHLERQNSMAPIPVT</sequence>
<evidence type="ECO:0000256" key="1">
    <source>
        <dbReference type="SAM" id="MobiDB-lite"/>
    </source>
</evidence>